<dbReference type="Proteomes" id="UP001196661">
    <property type="component" value="Unassembled WGS sequence"/>
</dbReference>
<organism evidence="1 2">
    <name type="scientific">Leptothoe kymatousa TAU-MAC 1615</name>
    <dbReference type="NCBI Taxonomy" id="2364775"/>
    <lineage>
        <taxon>Bacteria</taxon>
        <taxon>Bacillati</taxon>
        <taxon>Cyanobacteriota</taxon>
        <taxon>Cyanophyceae</taxon>
        <taxon>Nodosilineales</taxon>
        <taxon>Cymatolegaceae</taxon>
        <taxon>Leptothoe</taxon>
        <taxon>Leptothoe kymatousa</taxon>
    </lineage>
</organism>
<accession>A0ABS5Y7D7</accession>
<comment type="caution">
    <text evidence="1">The sequence shown here is derived from an EMBL/GenBank/DDBJ whole genome shotgun (WGS) entry which is preliminary data.</text>
</comment>
<dbReference type="RefSeq" id="WP_215619402.1">
    <property type="nucleotide sequence ID" value="NZ_JADOER010000013.1"/>
</dbReference>
<gene>
    <name evidence="1" type="ORF">IXB28_14980</name>
</gene>
<dbReference type="EMBL" id="JADOER010000013">
    <property type="protein sequence ID" value="MBT9313516.1"/>
    <property type="molecule type" value="Genomic_DNA"/>
</dbReference>
<protein>
    <submittedName>
        <fullName evidence="1">Uncharacterized protein</fullName>
    </submittedName>
</protein>
<evidence type="ECO:0000313" key="2">
    <source>
        <dbReference type="Proteomes" id="UP001196661"/>
    </source>
</evidence>
<reference evidence="1 2" key="1">
    <citation type="journal article" date="2021" name="Mar. Drugs">
        <title>Genome Reduction and Secondary Metabolism of the Marine Sponge-Associated Cyanobacterium Leptothoe.</title>
        <authorList>
            <person name="Konstantinou D."/>
            <person name="Popin R.V."/>
            <person name="Fewer D.P."/>
            <person name="Sivonen K."/>
            <person name="Gkelis S."/>
        </authorList>
    </citation>
    <scope>NUCLEOTIDE SEQUENCE [LARGE SCALE GENOMIC DNA]</scope>
    <source>
        <strain evidence="1 2">TAU-MAC 1615</strain>
    </source>
</reference>
<keyword evidence="2" id="KW-1185">Reference proteome</keyword>
<evidence type="ECO:0000313" key="1">
    <source>
        <dbReference type="EMBL" id="MBT9313516.1"/>
    </source>
</evidence>
<name>A0ABS5Y7D7_9CYAN</name>
<sequence length="136" mass="15657">MTAASTDSNQQRLKHFRNQLLQLHKLLLESERIRYEQTNGPIKNKGEFFQLVIGDDAFSWLRPISQFIVQIDEFLTAKEPPENPEETAAILLEKGRLMMKPNENSSTPLAAKYFEAIQRDPQVALMNAEINQVFKP</sequence>
<proteinExistence type="predicted"/>